<evidence type="ECO:0000313" key="3">
    <source>
        <dbReference type="EMBL" id="MEA5480548.1"/>
    </source>
</evidence>
<feature type="domain" description="ParB-like N-terminal" evidence="2">
    <location>
        <begin position="31"/>
        <end position="121"/>
    </location>
</feature>
<comment type="caution">
    <text evidence="3">The sequence shown here is derived from an EMBL/GenBank/DDBJ whole genome shotgun (WGS) entry which is preliminary data.</text>
</comment>
<dbReference type="SUPFAM" id="SSF110849">
    <property type="entry name" value="ParB/Sulfiredoxin"/>
    <property type="match status" value="1"/>
</dbReference>
<dbReference type="PANTHER" id="PTHR33375:SF7">
    <property type="entry name" value="CHROMOSOME 2-PARTITIONING PROTEIN PARB-RELATED"/>
    <property type="match status" value="1"/>
</dbReference>
<protein>
    <submittedName>
        <fullName evidence="3">ParB/RepB/Spo0J family partition protein</fullName>
    </submittedName>
</protein>
<comment type="similarity">
    <text evidence="1">Belongs to the ParB family.</text>
</comment>
<name>A0ABU5TQD1_9CYAN</name>
<dbReference type="SMART" id="SM00470">
    <property type="entry name" value="ParB"/>
    <property type="match status" value="1"/>
</dbReference>
<dbReference type="NCBIfam" id="TIGR00180">
    <property type="entry name" value="parB_part"/>
    <property type="match status" value="1"/>
</dbReference>
<organism evidence="3 4">
    <name type="scientific">Pseudanabaena galeata UHCC 0370</name>
    <dbReference type="NCBI Taxonomy" id="3110310"/>
    <lineage>
        <taxon>Bacteria</taxon>
        <taxon>Bacillati</taxon>
        <taxon>Cyanobacteriota</taxon>
        <taxon>Cyanophyceae</taxon>
        <taxon>Pseudanabaenales</taxon>
        <taxon>Pseudanabaenaceae</taxon>
        <taxon>Pseudanabaena</taxon>
    </lineage>
</organism>
<proteinExistence type="inferred from homology"/>
<dbReference type="SUPFAM" id="SSF109709">
    <property type="entry name" value="KorB DNA-binding domain-like"/>
    <property type="match status" value="1"/>
</dbReference>
<evidence type="ECO:0000313" key="4">
    <source>
        <dbReference type="Proteomes" id="UP001301388"/>
    </source>
</evidence>
<dbReference type="InterPro" id="IPR036086">
    <property type="entry name" value="ParB/Sulfiredoxin_sf"/>
</dbReference>
<dbReference type="Pfam" id="PF17762">
    <property type="entry name" value="HTH_ParB"/>
    <property type="match status" value="1"/>
</dbReference>
<evidence type="ECO:0000259" key="2">
    <source>
        <dbReference type="SMART" id="SM00470"/>
    </source>
</evidence>
<dbReference type="InterPro" id="IPR050336">
    <property type="entry name" value="Chromosome_partition/occlusion"/>
</dbReference>
<dbReference type="InterPro" id="IPR041468">
    <property type="entry name" value="HTH_ParB/Spo0J"/>
</dbReference>
<dbReference type="EMBL" id="JAYGIE010000132">
    <property type="protein sequence ID" value="MEA5480548.1"/>
    <property type="molecule type" value="Genomic_DNA"/>
</dbReference>
<dbReference type="CDD" id="cd16393">
    <property type="entry name" value="SPO0J_N"/>
    <property type="match status" value="1"/>
</dbReference>
<accession>A0ABU5TQD1</accession>
<sequence length="310" mass="35232">MKPQPNPERLKLRNVVLFNENDSPQNSTTPNTIPISKIVLPNQQPRRYFDPEKMITLVESVRQHGILEPILLRSTDNDTYELVAGERRYRAAKEVGLDVIPAVVRQMTPDEALQIALVENLQREDINPVEETEAILQLLVFKLNLSVDEVSAQLYRMRHIARGEIGQNVLTSPEYDGAIVSMFSSLGFKWESFITSRLPLLKLPSEILDVLRQGRIEYTKAQAIAKVKDAIARQELLDRAIDQGLSLVQIRELIAALPQPQSAKQDQNKLKIQVDTTLRALKKSNVWSDPKKQKRLEKLMQEIESLISGT</sequence>
<gene>
    <name evidence="3" type="ORF">VB774_23175</name>
</gene>
<reference evidence="3 4" key="1">
    <citation type="submission" date="2023-12" db="EMBL/GenBank/DDBJ databases">
        <title>Baltic Sea Cyanobacteria.</title>
        <authorList>
            <person name="Delbaje E."/>
            <person name="Fewer D.P."/>
            <person name="Shishido T.K."/>
        </authorList>
    </citation>
    <scope>NUCLEOTIDE SEQUENCE [LARGE SCALE GENOMIC DNA]</scope>
    <source>
        <strain evidence="3 4">UHCC 0370</strain>
    </source>
</reference>
<dbReference type="InterPro" id="IPR003115">
    <property type="entry name" value="ParB_N"/>
</dbReference>
<dbReference type="Proteomes" id="UP001301388">
    <property type="component" value="Unassembled WGS sequence"/>
</dbReference>
<keyword evidence="4" id="KW-1185">Reference proteome</keyword>
<dbReference type="Gene3D" id="1.10.10.2830">
    <property type="match status" value="1"/>
</dbReference>
<dbReference type="RefSeq" id="WP_323263515.1">
    <property type="nucleotide sequence ID" value="NZ_JAYGIE010000132.1"/>
</dbReference>
<dbReference type="PANTHER" id="PTHR33375">
    <property type="entry name" value="CHROMOSOME-PARTITIONING PROTEIN PARB-RELATED"/>
    <property type="match status" value="1"/>
</dbReference>
<dbReference type="InterPro" id="IPR004437">
    <property type="entry name" value="ParB/RepB/Spo0J"/>
</dbReference>
<evidence type="ECO:0000256" key="1">
    <source>
        <dbReference type="ARBA" id="ARBA00006295"/>
    </source>
</evidence>
<dbReference type="Gene3D" id="3.90.1530.30">
    <property type="match status" value="1"/>
</dbReference>
<dbReference type="Pfam" id="PF02195">
    <property type="entry name" value="ParB_N"/>
    <property type="match status" value="1"/>
</dbReference>